<dbReference type="EMBL" id="MN738894">
    <property type="protein sequence ID" value="QHT30245.1"/>
    <property type="molecule type" value="Genomic_DNA"/>
</dbReference>
<dbReference type="GO" id="GO:0005524">
    <property type="term" value="F:ATP binding"/>
    <property type="evidence" value="ECO:0007669"/>
    <property type="project" value="InterPro"/>
</dbReference>
<reference evidence="2" key="1">
    <citation type="journal article" date="2020" name="Nature">
        <title>Giant virus diversity and host interactions through global metagenomics.</title>
        <authorList>
            <person name="Schulz F."/>
            <person name="Roux S."/>
            <person name="Paez-Espino D."/>
            <person name="Jungbluth S."/>
            <person name="Walsh D.A."/>
            <person name="Denef V.J."/>
            <person name="McMahon K.D."/>
            <person name="Konstantinidis K.T."/>
            <person name="Eloe-Fadrosh E.A."/>
            <person name="Kyrpides N.C."/>
            <person name="Woyke T."/>
        </authorList>
    </citation>
    <scope>NUCLEOTIDE SEQUENCE</scope>
    <source>
        <strain evidence="2">GVMAG-M-3300009149-34</strain>
    </source>
</reference>
<organism evidence="2">
    <name type="scientific">viral metagenome</name>
    <dbReference type="NCBI Taxonomy" id="1070528"/>
    <lineage>
        <taxon>unclassified sequences</taxon>
        <taxon>metagenomes</taxon>
        <taxon>organismal metagenomes</taxon>
    </lineage>
</organism>
<dbReference type="PROSITE" id="PS51192">
    <property type="entry name" value="HELICASE_ATP_BIND_1"/>
    <property type="match status" value="1"/>
</dbReference>
<accession>A0A6C0ESH9</accession>
<dbReference type="AlphaFoldDB" id="A0A6C0ESH9"/>
<dbReference type="InterPro" id="IPR000330">
    <property type="entry name" value="SNF2_N"/>
</dbReference>
<proteinExistence type="predicted"/>
<protein>
    <recommendedName>
        <fullName evidence="1">Helicase ATP-binding domain-containing protein</fullName>
    </recommendedName>
</protein>
<dbReference type="InterPro" id="IPR014001">
    <property type="entry name" value="Helicase_ATP-bd"/>
</dbReference>
<dbReference type="Gene3D" id="3.40.50.300">
    <property type="entry name" value="P-loop containing nucleotide triphosphate hydrolases"/>
    <property type="match status" value="2"/>
</dbReference>
<dbReference type="InterPro" id="IPR027417">
    <property type="entry name" value="P-loop_NTPase"/>
</dbReference>
<dbReference type="Pfam" id="PF00271">
    <property type="entry name" value="Helicase_C"/>
    <property type="match status" value="1"/>
</dbReference>
<feature type="domain" description="Helicase ATP-binding" evidence="1">
    <location>
        <begin position="231"/>
        <end position="349"/>
    </location>
</feature>
<evidence type="ECO:0000313" key="2">
    <source>
        <dbReference type="EMBL" id="QHT30245.1"/>
    </source>
</evidence>
<evidence type="ECO:0000259" key="1">
    <source>
        <dbReference type="PROSITE" id="PS51192"/>
    </source>
</evidence>
<dbReference type="SMART" id="SM00487">
    <property type="entry name" value="DEXDc"/>
    <property type="match status" value="1"/>
</dbReference>
<dbReference type="SUPFAM" id="SSF52540">
    <property type="entry name" value="P-loop containing nucleoside triphosphate hydrolases"/>
    <property type="match status" value="2"/>
</dbReference>
<dbReference type="Pfam" id="PF00176">
    <property type="entry name" value="SNF2-rel_dom"/>
    <property type="match status" value="1"/>
</dbReference>
<name>A0A6C0ESH9_9ZZZZ</name>
<dbReference type="InterPro" id="IPR001650">
    <property type="entry name" value="Helicase_C-like"/>
</dbReference>
<sequence>MSGTVKPKVITLKKRKIRIKKIKSCDTLYSEYDTGQIPKNISVPDYQQLIKCVSDKDRKELAEDKGEFAYLYPNMDDTNYNVKIANKKEFFDTRYEQHVAEDYEHIEEYTQKLCDNTEFELDPHQMFVRNFMSFQTPYNGLLLYHGLGTGKTCSAISVCEEMRTYLQQMGITKRLIIVASPAVQENFKLQLFDERKLRKVNGLWNIKACIGNKFINEINPMNMKGLSRSKVIRQIKRLIRQSYLFTGYGEFANYIEKIMNKSIPSGSSTEVRERIRKKNLRKEFSNRMLVIDEVHNIRLSKEGKVKASSDNLGKLLEATNNLKLLLLSATPMFDSYSEIIWILNLLLLNDKRYPLTQREVFTAKGEFQTQKGEEIGKDLLIRKSTGYVSYVRGENPFTFPYRIWPQVALNPESFFSLMNDGIWKYPKHQINGAEIIKPIELIDLVINNIGEYQNMGYEKLVDYLKNKPPPNISTASKSISFTILEAPLQALNMIYPHKGLDKDEIDSDIIPFIYGSKGLARVMQFEPKTKSNFMYKDKTLKDFGEIFSPSEIGKYSGKISYICDKIKKSEGIVFVYSQYIDGGAVPIALALESMGITRYGTVPSLFKKAPTAALNVLTMKPTKGNEAFKPAKYIMITGQKSLTPDVKRELKAVTDVGNVNGEKVKVIIVSRAGSEGLDFQNIRQMHILDPWYNMNRSEQIIGRAVRSKSHCMLPYAKRNVEIYLYGTQLVNQEEEAIDLYIYRVAERKALLIANVTRVLKETAIDCLLNRKGLDFSEKAITAIAPDHNKVHQQLSTGPIIEYTLGDKDGSLICDFRDCEYKCFPSIDDGEIDRNTYNETFIIMNLDKILQRIRNLFKEKYVYQKTELLKEVTAMKSYPLDQIYTALSYLINDDNEFITDTLGRMGNLVNIGNYYMFQPVELTNKHISRYDRVTPVPYKRDHLTFILSDLSEQGASDIGEILIKLRNTYQLLLVPQEITSSNRSNWAMGCAWAINNLVSYNAIKFGESKKDFYTILQTLAMHHIIDILTYEEKTLLARNINSVDKSMISFVKSYFDKFKVNTSKYEGIVITDFNKKSKYSILTKKDDEWVVDSFAIEEGLGKAVLDKFTINIDNMHDKIGFMAQLKRFNLIFKVKSIYLSSADRPTKGSSCERGADKKVLIDNINHLLSPDGSDIKYVMGAKTGKGARTITEIYDKKGKHIKQHPYAMDKDGSFIKSNTGFKLNNSKTVRLNAFQLCIEQELLFRYFDSIENNGKRWFFSSIGTIINNIDTMGKKK</sequence>